<organism evidence="1 2">
    <name type="scientific">Biomphalaria pfeifferi</name>
    <name type="common">Bloodfluke planorb</name>
    <name type="synonym">Freshwater snail</name>
    <dbReference type="NCBI Taxonomy" id="112525"/>
    <lineage>
        <taxon>Eukaryota</taxon>
        <taxon>Metazoa</taxon>
        <taxon>Spiralia</taxon>
        <taxon>Lophotrochozoa</taxon>
        <taxon>Mollusca</taxon>
        <taxon>Gastropoda</taxon>
        <taxon>Heterobranchia</taxon>
        <taxon>Euthyneura</taxon>
        <taxon>Panpulmonata</taxon>
        <taxon>Hygrophila</taxon>
        <taxon>Lymnaeoidea</taxon>
        <taxon>Planorbidae</taxon>
        <taxon>Biomphalaria</taxon>
    </lineage>
</organism>
<name>A0AAD8BXH9_BIOPF</name>
<reference evidence="1" key="2">
    <citation type="submission" date="2023-04" db="EMBL/GenBank/DDBJ databases">
        <authorList>
            <person name="Bu L."/>
            <person name="Lu L."/>
            <person name="Laidemitt M.R."/>
            <person name="Zhang S.M."/>
            <person name="Mutuku M."/>
            <person name="Mkoji G."/>
            <person name="Steinauer M."/>
            <person name="Loker E.S."/>
        </authorList>
    </citation>
    <scope>NUCLEOTIDE SEQUENCE</scope>
    <source>
        <strain evidence="1">KasaAsao</strain>
        <tissue evidence="1">Whole Snail</tissue>
    </source>
</reference>
<gene>
    <name evidence="1" type="ORF">Bpfe_008812</name>
</gene>
<feature type="non-terminal residue" evidence="1">
    <location>
        <position position="54"/>
    </location>
</feature>
<accession>A0AAD8BXH9</accession>
<keyword evidence="2" id="KW-1185">Reference proteome</keyword>
<dbReference type="Proteomes" id="UP001233172">
    <property type="component" value="Unassembled WGS sequence"/>
</dbReference>
<reference evidence="1" key="1">
    <citation type="journal article" date="2023" name="PLoS Negl. Trop. Dis.">
        <title>A genome sequence for Biomphalaria pfeifferi, the major vector snail for the human-infecting parasite Schistosoma mansoni.</title>
        <authorList>
            <person name="Bu L."/>
            <person name="Lu L."/>
            <person name="Laidemitt M.R."/>
            <person name="Zhang S.M."/>
            <person name="Mutuku M."/>
            <person name="Mkoji G."/>
            <person name="Steinauer M."/>
            <person name="Loker E.S."/>
        </authorList>
    </citation>
    <scope>NUCLEOTIDE SEQUENCE</scope>
    <source>
        <strain evidence="1">KasaAsao</strain>
    </source>
</reference>
<evidence type="ECO:0000313" key="1">
    <source>
        <dbReference type="EMBL" id="KAK0061897.1"/>
    </source>
</evidence>
<comment type="caution">
    <text evidence="1">The sequence shown here is derived from an EMBL/GenBank/DDBJ whole genome shotgun (WGS) entry which is preliminary data.</text>
</comment>
<sequence length="54" mass="6218">MQSTLMIFTNNQADEMMDDQEPTKSIEYALRQSEAGIGINPNKRFNFIRHKSLG</sequence>
<evidence type="ECO:0000313" key="2">
    <source>
        <dbReference type="Proteomes" id="UP001233172"/>
    </source>
</evidence>
<proteinExistence type="predicted"/>
<protein>
    <submittedName>
        <fullName evidence="1">Uncharacterized protein</fullName>
    </submittedName>
</protein>
<dbReference type="AlphaFoldDB" id="A0AAD8BXH9"/>
<dbReference type="EMBL" id="JASAOG010000028">
    <property type="protein sequence ID" value="KAK0061897.1"/>
    <property type="molecule type" value="Genomic_DNA"/>
</dbReference>